<evidence type="ECO:0000256" key="5">
    <source>
        <dbReference type="ARBA" id="ARBA00022833"/>
    </source>
</evidence>
<dbReference type="Gene3D" id="3.20.20.140">
    <property type="entry name" value="Metal-dependent hydrolases"/>
    <property type="match status" value="1"/>
</dbReference>
<evidence type="ECO:0000256" key="2">
    <source>
        <dbReference type="ARBA" id="ARBA00006676"/>
    </source>
</evidence>
<dbReference type="InterPro" id="IPR001365">
    <property type="entry name" value="A_deaminase_dom"/>
</dbReference>
<feature type="domain" description="Adenosine deaminase" evidence="6">
    <location>
        <begin position="23"/>
        <end position="348"/>
    </location>
</feature>
<dbReference type="KEGG" id="acm:AciX9_3469"/>
<dbReference type="EMBL" id="CP002480">
    <property type="protein sequence ID" value="ADW70474.1"/>
    <property type="molecule type" value="Genomic_DNA"/>
</dbReference>
<evidence type="ECO:0000256" key="4">
    <source>
        <dbReference type="ARBA" id="ARBA00022801"/>
    </source>
</evidence>
<dbReference type="PANTHER" id="PTHR43114:SF6">
    <property type="entry name" value="ADENINE DEAMINASE"/>
    <property type="match status" value="1"/>
</dbReference>
<dbReference type="Proteomes" id="UP000000343">
    <property type="component" value="Chromosome"/>
</dbReference>
<dbReference type="GO" id="GO:0046872">
    <property type="term" value="F:metal ion binding"/>
    <property type="evidence" value="ECO:0007669"/>
    <property type="project" value="UniProtKB-KW"/>
</dbReference>
<dbReference type="Pfam" id="PF00962">
    <property type="entry name" value="A_deaminase"/>
    <property type="match status" value="1"/>
</dbReference>
<keyword evidence="8" id="KW-1185">Reference proteome</keyword>
<comment type="cofactor">
    <cofactor evidence="1">
        <name>Zn(2+)</name>
        <dbReference type="ChEBI" id="CHEBI:29105"/>
    </cofactor>
</comment>
<dbReference type="eggNOG" id="COG1816">
    <property type="taxonomic scope" value="Bacteria"/>
</dbReference>
<dbReference type="AlphaFoldDB" id="E8X3W6"/>
<dbReference type="GO" id="GO:0016814">
    <property type="term" value="F:hydrolase activity, acting on carbon-nitrogen (but not peptide) bonds, in cyclic amidines"/>
    <property type="evidence" value="ECO:0007669"/>
    <property type="project" value="UniProtKB-ARBA"/>
</dbReference>
<sequence>MARRPKQNPQDLIDIPTWLRGLPKAELHLHLEGTVTPETLVELSRRHDLEPLTLETARAIYVYSDFQAFLMAFKAVSERLQTPEDYEFITYEMIKALAAQGVVHAEVYISWGILLRFKPQLAIPSIMDAVERARLRAEAEFGTTLYWLIDAVRHFGLEEAATVFRLAAELRLIYPSIIGIGIGGDEARGPAEPFRDLYAEAKAAGLRLTVHAGESTGPVHGPASIWSAINIGAERIGHGLAAQHDADLLSILAERQIPIEINVTSNLRTGCCESLEAHPVREYFEGGLFLTLNSDDPPMFGSDLLGEYILVQEQFAFSLDEMREFAANSIEASFLPPERKLKLMADVERYAA</sequence>
<dbReference type="STRING" id="1198114.AciX9_3469"/>
<keyword evidence="4 7" id="KW-0378">Hydrolase</keyword>
<dbReference type="InterPro" id="IPR006330">
    <property type="entry name" value="Ado/ade_deaminase"/>
</dbReference>
<name>E8X3W6_GRATM</name>
<gene>
    <name evidence="7" type="ordered locus">AciX9_3469</name>
</gene>
<comment type="similarity">
    <text evidence="2">Belongs to the metallo-dependent hydrolases superfamily. Adenosine and AMP deaminases family.</text>
</comment>
<dbReference type="SUPFAM" id="SSF51556">
    <property type="entry name" value="Metallo-dependent hydrolases"/>
    <property type="match status" value="1"/>
</dbReference>
<accession>E8X3W6</accession>
<dbReference type="RefSeq" id="WP_013581785.1">
    <property type="nucleotide sequence ID" value="NC_015064.1"/>
</dbReference>
<dbReference type="NCBIfam" id="TIGR01430">
    <property type="entry name" value="aden_deam"/>
    <property type="match status" value="1"/>
</dbReference>
<proteinExistence type="inferred from homology"/>
<dbReference type="EC" id="3.5.4.4" evidence="7"/>
<keyword evidence="5" id="KW-0862">Zinc</keyword>
<dbReference type="GO" id="GO:0019239">
    <property type="term" value="F:deaminase activity"/>
    <property type="evidence" value="ECO:0007669"/>
    <property type="project" value="InterPro"/>
</dbReference>
<evidence type="ECO:0000259" key="6">
    <source>
        <dbReference type="Pfam" id="PF00962"/>
    </source>
</evidence>
<evidence type="ECO:0000256" key="1">
    <source>
        <dbReference type="ARBA" id="ARBA00001947"/>
    </source>
</evidence>
<protein>
    <submittedName>
        <fullName evidence="7">Adenosine deaminase</fullName>
        <ecNumber evidence="7">3.5.4.4</ecNumber>
    </submittedName>
</protein>
<evidence type="ECO:0000313" key="8">
    <source>
        <dbReference type="Proteomes" id="UP000000343"/>
    </source>
</evidence>
<evidence type="ECO:0000256" key="3">
    <source>
        <dbReference type="ARBA" id="ARBA00022723"/>
    </source>
</evidence>
<dbReference type="InterPro" id="IPR032466">
    <property type="entry name" value="Metal_Hydrolase"/>
</dbReference>
<reference evidence="8" key="1">
    <citation type="submission" date="2011-01" db="EMBL/GenBank/DDBJ databases">
        <title>Complete sequence of chromosome of Acidobacterium sp. MP5ACTX9.</title>
        <authorList>
            <consortium name="US DOE Joint Genome Institute"/>
            <person name="Lucas S."/>
            <person name="Copeland A."/>
            <person name="Lapidus A."/>
            <person name="Cheng J.-F."/>
            <person name="Goodwin L."/>
            <person name="Pitluck S."/>
            <person name="Teshima H."/>
            <person name="Detter J.C."/>
            <person name="Han C."/>
            <person name="Tapia R."/>
            <person name="Land M."/>
            <person name="Hauser L."/>
            <person name="Kyrpides N."/>
            <person name="Ivanova N."/>
            <person name="Ovchinnikova G."/>
            <person name="Pagani I."/>
            <person name="Rawat S.R."/>
            <person name="Mannisto M."/>
            <person name="Haggblom M.M."/>
            <person name="Woyke T."/>
        </authorList>
    </citation>
    <scope>NUCLEOTIDE SEQUENCE [LARGE SCALE GENOMIC DNA]</scope>
    <source>
        <strain evidence="8">MP5ACTX9</strain>
    </source>
</reference>
<dbReference type="HOGENOM" id="CLU_039228_0_0_0"/>
<organism evidence="8">
    <name type="scientific">Granulicella tundricola (strain ATCC BAA-1859 / DSM 23138 / MP5ACTX9)</name>
    <dbReference type="NCBI Taxonomy" id="1198114"/>
    <lineage>
        <taxon>Bacteria</taxon>
        <taxon>Pseudomonadati</taxon>
        <taxon>Acidobacteriota</taxon>
        <taxon>Terriglobia</taxon>
        <taxon>Terriglobales</taxon>
        <taxon>Acidobacteriaceae</taxon>
        <taxon>Granulicella</taxon>
    </lineage>
</organism>
<dbReference type="PaxDb" id="1198114-AciX9_3469"/>
<keyword evidence="3" id="KW-0479">Metal-binding</keyword>
<evidence type="ECO:0000313" key="7">
    <source>
        <dbReference type="EMBL" id="ADW70474.1"/>
    </source>
</evidence>
<dbReference type="PANTHER" id="PTHR43114">
    <property type="entry name" value="ADENINE DEAMINASE"/>
    <property type="match status" value="1"/>
</dbReference>
<dbReference type="OrthoDB" id="9779574at2"/>